<dbReference type="RefSeq" id="WP_076466277.1">
    <property type="nucleotide sequence ID" value="NZ_FTMN01000014.1"/>
</dbReference>
<name>A0A1N6XIA9_9GAMM</name>
<protein>
    <submittedName>
        <fullName evidence="1">Uncharacterized protein</fullName>
    </submittedName>
</protein>
<dbReference type="EMBL" id="FTMN01000014">
    <property type="protein sequence ID" value="SIR02033.1"/>
    <property type="molecule type" value="Genomic_DNA"/>
</dbReference>
<accession>A0A1N6XIA9</accession>
<gene>
    <name evidence="1" type="ORF">SAMN05421647_11441</name>
</gene>
<organism evidence="1 2">
    <name type="scientific">Marinobacterium stanieri</name>
    <dbReference type="NCBI Taxonomy" id="49186"/>
    <lineage>
        <taxon>Bacteria</taxon>
        <taxon>Pseudomonadati</taxon>
        <taxon>Pseudomonadota</taxon>
        <taxon>Gammaproteobacteria</taxon>
        <taxon>Oceanospirillales</taxon>
        <taxon>Oceanospirillaceae</taxon>
        <taxon>Marinobacterium</taxon>
    </lineage>
</organism>
<sequence length="649" mass="74363">MSDLLGDDFYELVSRSIDSQGTEQVSLSARANLYVPVKQGTIFVYSNTLVDALKNPDFSAEVRTIANMIDSFDKRFARGVEPVGKVFQALCDPEENEQEIKDYRFVTRQEVIRRGTVHNTAVFSRVVQELEGYGLMRTLVPRRGAKPKINVIDYPFTPDKPVTEPVRVNAVIDMSGHRPMAKAAEADRELRLVDMRRQALHRSRPHASHHADGRPITVYSRTTEVRTPSGEVTTVEMTARTFEGTDTPVMSKQDDLKFSILLGWCLIEIRARKRIGAPLDDWFVLTPEALAEHLGFTDLSSQVYDMSRMIERWRDTQVTAEALIMETEEAPGEFARYLAQDTMTQFSQHQATYKETRKGRRITAIRFKLTPDVQKDLERRANSDADEKRIENLAAFLIQNSSRTLMSDSFAIALNHFFWTWARNFRRVGGWSFELWEGLSQVFDFEFPLRKPGMSAAEWNRVYARSRTQFNRMLQKFLGLFSKDSNKDWETWTSFEGGDIVVDMLDCRLEIHLEPRSKNERNKGTVCIKALPKKLQNSPAAVKDLPSEEEIAKSTDMLLQYGVSKKAIPALAKGYSFEHIEKCVHLVQCSMDAKPDTIGNPTGLLITFIKEKHPDVLDIELAEMRLLAEKRRNRRAVSEKLHDFDDLDF</sequence>
<evidence type="ECO:0000313" key="2">
    <source>
        <dbReference type="Proteomes" id="UP000186895"/>
    </source>
</evidence>
<reference evidence="1 2" key="1">
    <citation type="submission" date="2017-01" db="EMBL/GenBank/DDBJ databases">
        <authorList>
            <person name="Mah S.A."/>
            <person name="Swanson W.J."/>
            <person name="Moy G.W."/>
            <person name="Vacquier V.D."/>
        </authorList>
    </citation>
    <scope>NUCLEOTIDE SEQUENCE [LARGE SCALE GENOMIC DNA]</scope>
    <source>
        <strain evidence="1 2">DSM 7027</strain>
    </source>
</reference>
<proteinExistence type="predicted"/>
<dbReference type="Proteomes" id="UP000186895">
    <property type="component" value="Unassembled WGS sequence"/>
</dbReference>
<keyword evidence="2" id="KW-1185">Reference proteome</keyword>
<dbReference type="AlphaFoldDB" id="A0A1N6XIA9"/>
<evidence type="ECO:0000313" key="1">
    <source>
        <dbReference type="EMBL" id="SIR02033.1"/>
    </source>
</evidence>